<accession>A0ACA9R025</accession>
<keyword evidence="2" id="KW-1185">Reference proteome</keyword>
<evidence type="ECO:0000313" key="2">
    <source>
        <dbReference type="Proteomes" id="UP000789525"/>
    </source>
</evidence>
<gene>
    <name evidence="1" type="ORF">ACOLOM_LOCUS13781</name>
</gene>
<comment type="caution">
    <text evidence="1">The sequence shown here is derived from an EMBL/GenBank/DDBJ whole genome shotgun (WGS) entry which is preliminary data.</text>
</comment>
<feature type="non-terminal residue" evidence="1">
    <location>
        <position position="166"/>
    </location>
</feature>
<reference evidence="1" key="1">
    <citation type="submission" date="2021-06" db="EMBL/GenBank/DDBJ databases">
        <authorList>
            <person name="Kallberg Y."/>
            <person name="Tangrot J."/>
            <person name="Rosling A."/>
        </authorList>
    </citation>
    <scope>NUCLEOTIDE SEQUENCE</scope>
    <source>
        <strain evidence="1">CL356</strain>
    </source>
</reference>
<proteinExistence type="predicted"/>
<organism evidence="1 2">
    <name type="scientific">Acaulospora colombiana</name>
    <dbReference type="NCBI Taxonomy" id="27376"/>
    <lineage>
        <taxon>Eukaryota</taxon>
        <taxon>Fungi</taxon>
        <taxon>Fungi incertae sedis</taxon>
        <taxon>Mucoromycota</taxon>
        <taxon>Glomeromycotina</taxon>
        <taxon>Glomeromycetes</taxon>
        <taxon>Diversisporales</taxon>
        <taxon>Acaulosporaceae</taxon>
        <taxon>Acaulospora</taxon>
    </lineage>
</organism>
<protein>
    <submittedName>
        <fullName evidence="1">1571_t:CDS:1</fullName>
    </submittedName>
</protein>
<feature type="non-terminal residue" evidence="1">
    <location>
        <position position="1"/>
    </location>
</feature>
<dbReference type="EMBL" id="CAJVPT010064812">
    <property type="protein sequence ID" value="CAG8770913.1"/>
    <property type="molecule type" value="Genomic_DNA"/>
</dbReference>
<sequence length="166" mass="18778">DANEAVLAALRAGFRHVDTAQAYRNEETVGSAIHEWFGDDDSATYQASRAVENDLSPSDASETSSSRRKDIWVTTKYIGDDVGPLESLKESLKKLQLNYVDLYLVHRPEVLVGKREEWWREFEKARELGLAKSIGVSNFQQDDLQELLKIAKVKPAVNQVSRQEVQ</sequence>
<name>A0ACA9R025_9GLOM</name>
<evidence type="ECO:0000313" key="1">
    <source>
        <dbReference type="EMBL" id="CAG8770913.1"/>
    </source>
</evidence>
<dbReference type="Proteomes" id="UP000789525">
    <property type="component" value="Unassembled WGS sequence"/>
</dbReference>